<gene>
    <name evidence="3" type="ORF">ACG02S_07295</name>
</gene>
<dbReference type="Pfam" id="PF03772">
    <property type="entry name" value="Competence"/>
    <property type="match status" value="1"/>
</dbReference>
<keyword evidence="1" id="KW-0812">Transmembrane</keyword>
<evidence type="ECO:0000256" key="1">
    <source>
        <dbReference type="SAM" id="Phobius"/>
    </source>
</evidence>
<keyword evidence="1" id="KW-1133">Transmembrane helix</keyword>
<reference evidence="3 4" key="1">
    <citation type="submission" date="2024-09" db="EMBL/GenBank/DDBJ databases">
        <title>Novel species of the genus Pelomonas and Roseateles isolated from streams.</title>
        <authorList>
            <person name="Lu H."/>
        </authorList>
    </citation>
    <scope>NUCLEOTIDE SEQUENCE [LARGE SCALE GENOMIC DNA]</scope>
    <source>
        <strain evidence="3 4">DC23W</strain>
    </source>
</reference>
<comment type="caution">
    <text evidence="3">The sequence shown here is derived from an EMBL/GenBank/DDBJ whole genome shotgun (WGS) entry which is preliminary data.</text>
</comment>
<protein>
    <submittedName>
        <fullName evidence="3">ComEC/Rec2 family competence protein</fullName>
    </submittedName>
</protein>
<evidence type="ECO:0000313" key="4">
    <source>
        <dbReference type="Proteomes" id="UP001606300"/>
    </source>
</evidence>
<name>A0ABW7EKL4_9BURK</name>
<dbReference type="InterPro" id="IPR004477">
    <property type="entry name" value="ComEC_N"/>
</dbReference>
<dbReference type="Proteomes" id="UP001606300">
    <property type="component" value="Unassembled WGS sequence"/>
</dbReference>
<feature type="transmembrane region" description="Helical" evidence="1">
    <location>
        <begin position="129"/>
        <end position="151"/>
    </location>
</feature>
<dbReference type="RefSeq" id="WP_394469780.1">
    <property type="nucleotide sequence ID" value="NZ_JBIGHY010000002.1"/>
</dbReference>
<keyword evidence="4" id="KW-1185">Reference proteome</keyword>
<feature type="transmembrane region" description="Helical" evidence="1">
    <location>
        <begin position="163"/>
        <end position="181"/>
    </location>
</feature>
<dbReference type="NCBIfam" id="TIGR00360">
    <property type="entry name" value="ComEC_N-term"/>
    <property type="match status" value="1"/>
</dbReference>
<evidence type="ECO:0000259" key="2">
    <source>
        <dbReference type="Pfam" id="PF03772"/>
    </source>
</evidence>
<dbReference type="EMBL" id="JBIGHY010000002">
    <property type="protein sequence ID" value="MFG6413702.1"/>
    <property type="molecule type" value="Genomic_DNA"/>
</dbReference>
<keyword evidence="1" id="KW-0472">Membrane</keyword>
<organism evidence="3 4">
    <name type="scientific">Pelomonas dachongensis</name>
    <dbReference type="NCBI Taxonomy" id="3299029"/>
    <lineage>
        <taxon>Bacteria</taxon>
        <taxon>Pseudomonadati</taxon>
        <taxon>Pseudomonadota</taxon>
        <taxon>Betaproteobacteria</taxon>
        <taxon>Burkholderiales</taxon>
        <taxon>Sphaerotilaceae</taxon>
        <taxon>Roseateles</taxon>
    </lineage>
</organism>
<evidence type="ECO:0000313" key="3">
    <source>
        <dbReference type="EMBL" id="MFG6413702.1"/>
    </source>
</evidence>
<proteinExistence type="predicted"/>
<accession>A0ABW7EKL4</accession>
<sequence>MRELVVTGLAWLLGLALLHRCERLPSGAECAALAVAAVLLLALHRRHWLLLAAAVMVTAVDPGSLMQPGFWLSFGAVGLLMAAGNEPAEGWRVRLMAALLTQLVAAVGLAPLSLICFGQLSAVGLLANLVAIPMISFVITPLALLGGLAAPLWSLAALLTQGLMAWLQLPVAWPGAVCGCLPRRGGSRRWRCRARC</sequence>
<feature type="domain" description="ComEC/Rec2-related protein" evidence="2">
    <location>
        <begin position="31"/>
        <end position="168"/>
    </location>
</feature>
<feature type="transmembrane region" description="Helical" evidence="1">
    <location>
        <begin position="95"/>
        <end position="117"/>
    </location>
</feature>